<dbReference type="Proteomes" id="UP000469558">
    <property type="component" value="Unassembled WGS sequence"/>
</dbReference>
<keyword evidence="3 8" id="KW-0863">Zinc-finger</keyword>
<keyword evidence="5" id="KW-0805">Transcription regulation</keyword>
<keyword evidence="7" id="KW-0539">Nucleus</keyword>
<keyword evidence="11" id="KW-1185">Reference proteome</keyword>
<dbReference type="PANTHER" id="PTHR46179">
    <property type="entry name" value="ZINC FINGER PROTEIN"/>
    <property type="match status" value="1"/>
</dbReference>
<dbReference type="SMART" id="SM00355">
    <property type="entry name" value="ZnF_C2H2"/>
    <property type="match status" value="3"/>
</dbReference>
<accession>A0A8T9CDH8</accession>
<dbReference type="EMBL" id="QGMK01000145">
    <property type="protein sequence ID" value="TVY83859.1"/>
    <property type="molecule type" value="Genomic_DNA"/>
</dbReference>
<dbReference type="AlphaFoldDB" id="A0A8T9CDH8"/>
<organism evidence="10 11">
    <name type="scientific">Lachnellula suecica</name>
    <dbReference type="NCBI Taxonomy" id="602035"/>
    <lineage>
        <taxon>Eukaryota</taxon>
        <taxon>Fungi</taxon>
        <taxon>Dikarya</taxon>
        <taxon>Ascomycota</taxon>
        <taxon>Pezizomycotina</taxon>
        <taxon>Leotiomycetes</taxon>
        <taxon>Helotiales</taxon>
        <taxon>Lachnaceae</taxon>
        <taxon>Lachnellula</taxon>
    </lineage>
</organism>
<dbReference type="SUPFAM" id="SSF57667">
    <property type="entry name" value="beta-beta-alpha zinc fingers"/>
    <property type="match status" value="1"/>
</dbReference>
<reference evidence="10 11" key="1">
    <citation type="submission" date="2018-05" db="EMBL/GenBank/DDBJ databases">
        <title>Genome sequencing and assembly of the regulated plant pathogen Lachnellula willkommii and related sister species for the development of diagnostic species identification markers.</title>
        <authorList>
            <person name="Giroux E."/>
            <person name="Bilodeau G."/>
        </authorList>
    </citation>
    <scope>NUCLEOTIDE SEQUENCE [LARGE SCALE GENOMIC DNA]</scope>
    <source>
        <strain evidence="10 11">CBS 268.59</strain>
    </source>
</reference>
<dbReference type="InterPro" id="IPR013087">
    <property type="entry name" value="Znf_C2H2_type"/>
</dbReference>
<evidence type="ECO:0000256" key="6">
    <source>
        <dbReference type="ARBA" id="ARBA00023163"/>
    </source>
</evidence>
<keyword evidence="2" id="KW-0479">Metal-binding</keyword>
<evidence type="ECO:0000313" key="10">
    <source>
        <dbReference type="EMBL" id="TVY83859.1"/>
    </source>
</evidence>
<gene>
    <name evidence="10" type="ORF">LSUE1_G004641</name>
</gene>
<sequence length="135" mass="15475">MPFSTSSAKDMSYSVRVYPIVPAANTLLPDPGSIITPSVNEWLCDFDNCDQSFTHRHKLNRHRKYHRKDYPCLHSPCASRSIAFSLQKDLIRHQTKHNGRRIYCPRGGCSYALGGTEGGFTRRDNLKRHMRTKGH</sequence>
<evidence type="ECO:0000256" key="4">
    <source>
        <dbReference type="ARBA" id="ARBA00022833"/>
    </source>
</evidence>
<comment type="subcellular location">
    <subcellularLocation>
        <location evidence="1">Nucleus</location>
    </subcellularLocation>
</comment>
<evidence type="ECO:0000256" key="8">
    <source>
        <dbReference type="PROSITE-ProRule" id="PRU00042"/>
    </source>
</evidence>
<evidence type="ECO:0000313" key="11">
    <source>
        <dbReference type="Proteomes" id="UP000469558"/>
    </source>
</evidence>
<evidence type="ECO:0000256" key="2">
    <source>
        <dbReference type="ARBA" id="ARBA00022723"/>
    </source>
</evidence>
<dbReference type="GO" id="GO:0008270">
    <property type="term" value="F:zinc ion binding"/>
    <property type="evidence" value="ECO:0007669"/>
    <property type="project" value="UniProtKB-KW"/>
</dbReference>
<dbReference type="GO" id="GO:0006357">
    <property type="term" value="P:regulation of transcription by RNA polymerase II"/>
    <property type="evidence" value="ECO:0007669"/>
    <property type="project" value="TreeGrafter"/>
</dbReference>
<comment type="caution">
    <text evidence="10">The sequence shown here is derived from an EMBL/GenBank/DDBJ whole genome shotgun (WGS) entry which is preliminary data.</text>
</comment>
<feature type="domain" description="C2H2-type" evidence="9">
    <location>
        <begin position="42"/>
        <end position="71"/>
    </location>
</feature>
<dbReference type="GO" id="GO:0005634">
    <property type="term" value="C:nucleus"/>
    <property type="evidence" value="ECO:0007669"/>
    <property type="project" value="UniProtKB-SubCell"/>
</dbReference>
<dbReference type="OrthoDB" id="8922241at2759"/>
<dbReference type="PANTHER" id="PTHR46179:SF13">
    <property type="entry name" value="C2H2-TYPE DOMAIN-CONTAINING PROTEIN"/>
    <property type="match status" value="1"/>
</dbReference>
<protein>
    <recommendedName>
        <fullName evidence="9">C2H2-type domain-containing protein</fullName>
    </recommendedName>
</protein>
<evidence type="ECO:0000256" key="1">
    <source>
        <dbReference type="ARBA" id="ARBA00004123"/>
    </source>
</evidence>
<dbReference type="Gene3D" id="3.30.160.60">
    <property type="entry name" value="Classic Zinc Finger"/>
    <property type="match status" value="2"/>
</dbReference>
<evidence type="ECO:0000259" key="9">
    <source>
        <dbReference type="PROSITE" id="PS50157"/>
    </source>
</evidence>
<dbReference type="PROSITE" id="PS50157">
    <property type="entry name" value="ZINC_FINGER_C2H2_2"/>
    <property type="match status" value="1"/>
</dbReference>
<dbReference type="PROSITE" id="PS00028">
    <property type="entry name" value="ZINC_FINGER_C2H2_1"/>
    <property type="match status" value="1"/>
</dbReference>
<evidence type="ECO:0000256" key="7">
    <source>
        <dbReference type="ARBA" id="ARBA00023242"/>
    </source>
</evidence>
<proteinExistence type="predicted"/>
<evidence type="ECO:0000256" key="5">
    <source>
        <dbReference type="ARBA" id="ARBA00023015"/>
    </source>
</evidence>
<dbReference type="InterPro" id="IPR051061">
    <property type="entry name" value="Zinc_finger_trans_reg"/>
</dbReference>
<keyword evidence="4" id="KW-0862">Zinc</keyword>
<dbReference type="InterPro" id="IPR036236">
    <property type="entry name" value="Znf_C2H2_sf"/>
</dbReference>
<name>A0A8T9CDH8_9HELO</name>
<evidence type="ECO:0000256" key="3">
    <source>
        <dbReference type="ARBA" id="ARBA00022771"/>
    </source>
</evidence>
<keyword evidence="6" id="KW-0804">Transcription</keyword>